<sequence length="219" mass="23979">MAMNFEQARQNMVENQVRPWEVLDSRVLDVLSRVRREDFVAPEHRQLAFADLSLPLGHGEVMLKPVIEGRVLQALELAGTEQVLEIGTGSGFLTACLASLSAHVTSVDIHADFVAAAGQRLAQAGIGNVKLEAGEAVNAWQPAGTFDVLVVTGAVYEIPQRFFGWLKPGGRLLAVRGQSPVQQLVLLTQEGAGRYREESLLETDLPYLVHAEPPRQFVF</sequence>
<proteinExistence type="inferred from homology"/>
<dbReference type="Gene3D" id="3.40.50.150">
    <property type="entry name" value="Vaccinia Virus protein VP39"/>
    <property type="match status" value="1"/>
</dbReference>
<reference evidence="8 9" key="1">
    <citation type="submission" date="2020-10" db="EMBL/GenBank/DDBJ databases">
        <title>Phylogeny of dyella-like bacteria.</title>
        <authorList>
            <person name="Fu J."/>
        </authorList>
    </citation>
    <scope>NUCLEOTIDE SEQUENCE [LARGE SCALE GENOMIC DNA]</scope>
    <source>
        <strain evidence="8 9">BB4</strain>
    </source>
</reference>
<dbReference type="PANTHER" id="PTHR11579:SF18">
    <property type="entry name" value="PROTEIN-L-ISOASPARTATE O-METHYLTRANSFERASE"/>
    <property type="match status" value="1"/>
</dbReference>
<feature type="domain" description="Ribosomal RNA adenine methylase transferase N-terminal" evidence="7">
    <location>
        <begin position="67"/>
        <end position="216"/>
    </location>
</feature>
<evidence type="ECO:0000256" key="1">
    <source>
        <dbReference type="ARBA" id="ARBA00005369"/>
    </source>
</evidence>
<gene>
    <name evidence="8" type="ORF">ISS97_07750</name>
</gene>
<dbReference type="EMBL" id="JADIKD010000009">
    <property type="protein sequence ID" value="MFK2917152.1"/>
    <property type="molecule type" value="Genomic_DNA"/>
</dbReference>
<dbReference type="InterPro" id="IPR000682">
    <property type="entry name" value="PCMT"/>
</dbReference>
<dbReference type="SMART" id="SM00650">
    <property type="entry name" value="rADc"/>
    <property type="match status" value="1"/>
</dbReference>
<comment type="similarity">
    <text evidence="1">Belongs to the methyltransferase superfamily. L-isoaspartyl/D-aspartyl protein methyltransferase family.</text>
</comment>
<evidence type="ECO:0000313" key="9">
    <source>
        <dbReference type="Proteomes" id="UP001620408"/>
    </source>
</evidence>
<evidence type="ECO:0000256" key="4">
    <source>
        <dbReference type="ARBA" id="ARBA00022679"/>
    </source>
</evidence>
<protein>
    <recommendedName>
        <fullName evidence="2">Protein-L-isoaspartate O-methyltransferase</fullName>
    </recommendedName>
    <alternativeName>
        <fullName evidence="6">Protein L-isoaspartyl methyltransferase</fullName>
    </alternativeName>
</protein>
<comment type="caution">
    <text evidence="8">The sequence shown here is derived from an EMBL/GenBank/DDBJ whole genome shotgun (WGS) entry which is preliminary data.</text>
</comment>
<accession>A0ABW8K5B0</accession>
<dbReference type="Proteomes" id="UP001620408">
    <property type="component" value="Unassembled WGS sequence"/>
</dbReference>
<organism evidence="8 9">
    <name type="scientific">Dyella koreensis</name>
    <dbReference type="NCBI Taxonomy" id="311235"/>
    <lineage>
        <taxon>Bacteria</taxon>
        <taxon>Pseudomonadati</taxon>
        <taxon>Pseudomonadota</taxon>
        <taxon>Gammaproteobacteria</taxon>
        <taxon>Lysobacterales</taxon>
        <taxon>Rhodanobacteraceae</taxon>
        <taxon>Dyella</taxon>
    </lineage>
</organism>
<dbReference type="InterPro" id="IPR029063">
    <property type="entry name" value="SAM-dependent_MTases_sf"/>
</dbReference>
<evidence type="ECO:0000256" key="6">
    <source>
        <dbReference type="ARBA" id="ARBA00030757"/>
    </source>
</evidence>
<keyword evidence="9" id="KW-1185">Reference proteome</keyword>
<evidence type="ECO:0000256" key="3">
    <source>
        <dbReference type="ARBA" id="ARBA00022603"/>
    </source>
</evidence>
<name>A0ABW8K5B0_9GAMM</name>
<dbReference type="PANTHER" id="PTHR11579">
    <property type="entry name" value="PROTEIN-L-ISOASPARTATE O-METHYLTRANSFERASE"/>
    <property type="match status" value="1"/>
</dbReference>
<dbReference type="InterPro" id="IPR020598">
    <property type="entry name" value="rRNA_Ade_methylase_Trfase_N"/>
</dbReference>
<keyword evidence="5" id="KW-0949">S-adenosyl-L-methionine</keyword>
<evidence type="ECO:0000313" key="8">
    <source>
        <dbReference type="EMBL" id="MFK2917152.1"/>
    </source>
</evidence>
<evidence type="ECO:0000259" key="7">
    <source>
        <dbReference type="SMART" id="SM00650"/>
    </source>
</evidence>
<dbReference type="CDD" id="cd02440">
    <property type="entry name" value="AdoMet_MTases"/>
    <property type="match status" value="1"/>
</dbReference>
<keyword evidence="3" id="KW-0489">Methyltransferase</keyword>
<keyword evidence="4" id="KW-0808">Transferase</keyword>
<dbReference type="RefSeq" id="WP_379985436.1">
    <property type="nucleotide sequence ID" value="NZ_JADIKD010000009.1"/>
</dbReference>
<evidence type="ECO:0000256" key="2">
    <source>
        <dbReference type="ARBA" id="ARBA00013346"/>
    </source>
</evidence>
<dbReference type="Pfam" id="PF01135">
    <property type="entry name" value="PCMT"/>
    <property type="match status" value="1"/>
</dbReference>
<dbReference type="SUPFAM" id="SSF53335">
    <property type="entry name" value="S-adenosyl-L-methionine-dependent methyltransferases"/>
    <property type="match status" value="1"/>
</dbReference>
<evidence type="ECO:0000256" key="5">
    <source>
        <dbReference type="ARBA" id="ARBA00022691"/>
    </source>
</evidence>